<protein>
    <submittedName>
        <fullName evidence="1">Uncharacterized protein</fullName>
    </submittedName>
</protein>
<dbReference type="AlphaFoldDB" id="A0AAX1EDQ6"/>
<dbReference type="EMBL" id="CP038254">
    <property type="protein sequence ID" value="QBR83198.1"/>
    <property type="molecule type" value="Genomic_DNA"/>
</dbReference>
<proteinExistence type="predicted"/>
<dbReference type="RefSeq" id="WP_135059655.1">
    <property type="nucleotide sequence ID" value="NZ_CP038254.1"/>
</dbReference>
<dbReference type="Proteomes" id="UP000295517">
    <property type="component" value="Chromosome"/>
</dbReference>
<organism evidence="1 2">
    <name type="scientific">Legionella israelensis</name>
    <dbReference type="NCBI Taxonomy" id="454"/>
    <lineage>
        <taxon>Bacteria</taxon>
        <taxon>Pseudomonadati</taxon>
        <taxon>Pseudomonadota</taxon>
        <taxon>Gammaproteobacteria</taxon>
        <taxon>Legionellales</taxon>
        <taxon>Legionellaceae</taxon>
        <taxon>Legionella</taxon>
    </lineage>
</organism>
<gene>
    <name evidence="1" type="ORF">E3983_01800</name>
</gene>
<sequence length="373" mass="42241">MSNSNAQTLQTFFGSRLKSAHSKTKTNYGSFIDVGDVNDSGFRAMAAAIVDGFYTSSRRFDPVLKRFLSQYYLYYPEFKLRGLMTVTDHMNFLCETNNLGVGKPELLNTMAFVLRQMAVDEMLKHPDLYRDAFIEAKKGKSSLQDMRLPGTPIHKVCMAALASVLDVPVQLSVKETHKELPSRLQYNKKAEVSGKPLVQIQLNGQYYFPKLKNPERFKSVTQRQARKVNPRELEKQDPSITEVTEKIAENEQGILNLYEDTQKRLEALVVDGELSKKDLLDLYISTMSYSENSEIPVKVGLEHGNQAFIDTIQTRWQRLPVEENQSVEKALPKDHQDLIDALARAVGVGQISQEKLFAAVEEHISPTPHRASI</sequence>
<name>A0AAX1EDQ6_9GAMM</name>
<evidence type="ECO:0000313" key="2">
    <source>
        <dbReference type="Proteomes" id="UP000295517"/>
    </source>
</evidence>
<reference evidence="1 2" key="1">
    <citation type="submission" date="2019-03" db="EMBL/GenBank/DDBJ databases">
        <title>Diverse conjugative elements silence natural transformation in Legionella species.</title>
        <authorList>
            <person name="Durieux I."/>
            <person name="Ginevra C."/>
            <person name="Attaiech L."/>
            <person name="Picq K."/>
            <person name="Juan P.A."/>
            <person name="Jarraud S."/>
            <person name="Charpentier X."/>
        </authorList>
    </citation>
    <scope>NUCLEOTIDE SEQUENCE [LARGE SCALE GENOMIC DNA]</scope>
    <source>
        <strain evidence="1 2">HL-0427-4011</strain>
    </source>
</reference>
<evidence type="ECO:0000313" key="1">
    <source>
        <dbReference type="EMBL" id="QBR83198.1"/>
    </source>
</evidence>
<dbReference type="CDD" id="cd22744">
    <property type="entry name" value="OTU"/>
    <property type="match status" value="1"/>
</dbReference>
<accession>A0AAX1EDQ6</accession>